<dbReference type="EMBL" id="JALJZU010000011">
    <property type="protein sequence ID" value="MCP2011311.1"/>
    <property type="molecule type" value="Genomic_DNA"/>
</dbReference>
<evidence type="ECO:0000256" key="3">
    <source>
        <dbReference type="PROSITE-ProRule" id="PRU00354"/>
    </source>
</evidence>
<proteinExistence type="predicted"/>
<evidence type="ECO:0000313" key="6">
    <source>
        <dbReference type="EMBL" id="MCP2011311.1"/>
    </source>
</evidence>
<evidence type="ECO:0000313" key="5">
    <source>
        <dbReference type="EMBL" id="MBV6322164.1"/>
    </source>
</evidence>
<gene>
    <name evidence="5" type="ORF">KVP70_14550</name>
    <name evidence="6" type="ORF">L1274_005060</name>
</gene>
<dbReference type="Proteomes" id="UP001155901">
    <property type="component" value="Unassembled WGS sequence"/>
</dbReference>
<keyword evidence="1 3" id="KW-0808">Transferase</keyword>
<evidence type="ECO:0000313" key="7">
    <source>
        <dbReference type="Proteomes" id="UP001155901"/>
    </source>
</evidence>
<reference evidence="6" key="2">
    <citation type="submission" date="2022-03" db="EMBL/GenBank/DDBJ databases">
        <title>Genome Encyclopedia of Bacteria and Archaea VI: Functional Genomics of Type Strains.</title>
        <authorList>
            <person name="Whitman W."/>
        </authorList>
    </citation>
    <scope>NUCLEOTIDE SEQUENCE</scope>
    <source>
        <strain evidence="6">HSC-15S17</strain>
    </source>
</reference>
<dbReference type="GO" id="GO:0006596">
    <property type="term" value="P:polyamine biosynthetic process"/>
    <property type="evidence" value="ECO:0007669"/>
    <property type="project" value="UniProtKB-UniRule"/>
</dbReference>
<name>A0AA41L3V1_9BURK</name>
<feature type="domain" description="PABS" evidence="4">
    <location>
        <begin position="33"/>
        <end position="308"/>
    </location>
</feature>
<organism evidence="5 7">
    <name type="scientific">Duganella violaceipulchra</name>
    <dbReference type="NCBI Taxonomy" id="2849652"/>
    <lineage>
        <taxon>Bacteria</taxon>
        <taxon>Pseudomonadati</taxon>
        <taxon>Pseudomonadota</taxon>
        <taxon>Betaproteobacteria</taxon>
        <taxon>Burkholderiales</taxon>
        <taxon>Oxalobacteraceae</taxon>
        <taxon>Telluria group</taxon>
        <taxon>Duganella</taxon>
    </lineage>
</organism>
<dbReference type="InterPro" id="IPR030374">
    <property type="entry name" value="PABS"/>
</dbReference>
<dbReference type="Pfam" id="PF01564">
    <property type="entry name" value="Spermine_synth"/>
    <property type="match status" value="1"/>
</dbReference>
<sequence>MRSHQFNQLIASMAPTTNQPSKMLYRIMRKPCPSPFFELQVKTILARISLRYFQVIPPPHLMRGLEFYISATLIAEKLPPRNNCVVLLLEKLTDLLALASDDQPMLYKKRKSLALMFDGISIQSEMNLDDPDDLVLAYTQSMMGFLLFKPNPQSIGMIGLGGGSLAKFCYRHLPQSVISVAEIDRKVIDLRDQFFVPRDDERFNVACVDGAEFVRGAHGEFDVLLVDGFDNDGQPAQLCSHRFYQDCHQALAPDGLMVVNLLGGDLWQTEIYVDRMRSSFGDSVITINALDSLNMIAFAAKGDAMKLDRDILQKRMLQLTTLHPLILRATAQRILAEQRAINLRQ</sequence>
<dbReference type="PANTHER" id="PTHR43317:SF1">
    <property type="entry name" value="THERMOSPERMINE SYNTHASE ACAULIS5"/>
    <property type="match status" value="1"/>
</dbReference>
<accession>A0AA41L3V1</accession>
<feature type="active site" description="Proton acceptor" evidence="3">
    <location>
        <position position="227"/>
    </location>
</feature>
<evidence type="ECO:0000313" key="8">
    <source>
        <dbReference type="Proteomes" id="UP001162889"/>
    </source>
</evidence>
<dbReference type="Proteomes" id="UP001162889">
    <property type="component" value="Unassembled WGS sequence"/>
</dbReference>
<comment type="caution">
    <text evidence="5">The sequence shown here is derived from an EMBL/GenBank/DDBJ whole genome shotgun (WGS) entry which is preliminary data.</text>
</comment>
<dbReference type="PROSITE" id="PS51006">
    <property type="entry name" value="PABS_2"/>
    <property type="match status" value="1"/>
</dbReference>
<dbReference type="EC" id="2.5.1.16" evidence="6"/>
<dbReference type="GO" id="GO:0004766">
    <property type="term" value="F:spermidine synthase activity"/>
    <property type="evidence" value="ECO:0007669"/>
    <property type="project" value="UniProtKB-EC"/>
</dbReference>
<dbReference type="CDD" id="cd02440">
    <property type="entry name" value="AdoMet_MTases"/>
    <property type="match status" value="1"/>
</dbReference>
<protein>
    <submittedName>
        <fullName evidence="5 6">Spermidine synthase</fullName>
        <ecNumber evidence="6">2.5.1.16</ecNumber>
    </submittedName>
</protein>
<keyword evidence="8" id="KW-1185">Reference proteome</keyword>
<evidence type="ECO:0000259" key="4">
    <source>
        <dbReference type="PROSITE" id="PS51006"/>
    </source>
</evidence>
<keyword evidence="2 3" id="KW-0620">Polyamine biosynthesis</keyword>
<dbReference type="NCBIfam" id="NF037959">
    <property type="entry name" value="MFS_SpdSyn"/>
    <property type="match status" value="1"/>
</dbReference>
<dbReference type="AlphaFoldDB" id="A0AA41L3V1"/>
<reference evidence="5" key="1">
    <citation type="submission" date="2021-07" db="EMBL/GenBank/DDBJ databases">
        <title>Characterization of violacein-producing bacteria and related species.</title>
        <authorList>
            <person name="Wilson H.S."/>
            <person name="De Leon M.E."/>
        </authorList>
    </citation>
    <scope>NUCLEOTIDE SEQUENCE</scope>
    <source>
        <strain evidence="5">HSC-15S17</strain>
    </source>
</reference>
<dbReference type="RefSeq" id="WP_217942948.1">
    <property type="nucleotide sequence ID" value="NZ_JAHTGR010000007.1"/>
</dbReference>
<dbReference type="EMBL" id="JAHTGR010000007">
    <property type="protein sequence ID" value="MBV6322164.1"/>
    <property type="molecule type" value="Genomic_DNA"/>
</dbReference>
<evidence type="ECO:0000256" key="1">
    <source>
        <dbReference type="ARBA" id="ARBA00022679"/>
    </source>
</evidence>
<evidence type="ECO:0000256" key="2">
    <source>
        <dbReference type="ARBA" id="ARBA00023115"/>
    </source>
</evidence>
<dbReference type="PANTHER" id="PTHR43317">
    <property type="entry name" value="THERMOSPERMINE SYNTHASE ACAULIS5"/>
    <property type="match status" value="1"/>
</dbReference>